<feature type="compositionally biased region" description="Pro residues" evidence="1">
    <location>
        <begin position="12"/>
        <end position="24"/>
    </location>
</feature>
<dbReference type="GeneID" id="25337146"/>
<dbReference type="Proteomes" id="UP000030763">
    <property type="component" value="Unassembled WGS sequence"/>
</dbReference>
<name>U6M8N1_EIMMA</name>
<organism evidence="2 3">
    <name type="scientific">Eimeria maxima</name>
    <name type="common">Coccidian parasite</name>
    <dbReference type="NCBI Taxonomy" id="5804"/>
    <lineage>
        <taxon>Eukaryota</taxon>
        <taxon>Sar</taxon>
        <taxon>Alveolata</taxon>
        <taxon>Apicomplexa</taxon>
        <taxon>Conoidasida</taxon>
        <taxon>Coccidia</taxon>
        <taxon>Eucoccidiorida</taxon>
        <taxon>Eimeriorina</taxon>
        <taxon>Eimeriidae</taxon>
        <taxon>Eimeria</taxon>
    </lineage>
</organism>
<reference evidence="2" key="2">
    <citation type="submission" date="2013-10" db="EMBL/GenBank/DDBJ databases">
        <authorList>
            <person name="Aslett M."/>
        </authorList>
    </citation>
    <scope>NUCLEOTIDE SEQUENCE [LARGE SCALE GENOMIC DNA]</scope>
    <source>
        <strain evidence="2">Weybridge</strain>
    </source>
</reference>
<dbReference type="Gene3D" id="3.40.50.880">
    <property type="match status" value="1"/>
</dbReference>
<dbReference type="InterPro" id="IPR029062">
    <property type="entry name" value="Class_I_gatase-like"/>
</dbReference>
<keyword evidence="3" id="KW-1185">Reference proteome</keyword>
<dbReference type="OrthoDB" id="543156at2759"/>
<feature type="region of interest" description="Disordered" evidence="1">
    <location>
        <begin position="1"/>
        <end position="36"/>
    </location>
</feature>
<gene>
    <name evidence="2" type="ORF">EMWEY_00031600</name>
</gene>
<dbReference type="OMA" id="AADYCCL"/>
<dbReference type="RefSeq" id="XP_013337182.1">
    <property type="nucleotide sequence ID" value="XM_013481728.1"/>
</dbReference>
<dbReference type="AlphaFoldDB" id="U6M8N1"/>
<dbReference type="SUPFAM" id="SSF52317">
    <property type="entry name" value="Class I glutamine amidotransferase-like"/>
    <property type="match status" value="1"/>
</dbReference>
<proteinExistence type="predicted"/>
<evidence type="ECO:0000256" key="1">
    <source>
        <dbReference type="SAM" id="MobiDB-lite"/>
    </source>
</evidence>
<evidence type="ECO:0000313" key="2">
    <source>
        <dbReference type="EMBL" id="CDJ60532.1"/>
    </source>
</evidence>
<evidence type="ECO:0000313" key="3">
    <source>
        <dbReference type="Proteomes" id="UP000030763"/>
    </source>
</evidence>
<accession>U6M8N1</accession>
<dbReference type="VEuPathDB" id="ToxoDB:EMWEY_00031600"/>
<dbReference type="EMBL" id="HG721871">
    <property type="protein sequence ID" value="CDJ60532.1"/>
    <property type="molecule type" value="Genomic_DNA"/>
</dbReference>
<sequence>MDGISVEGVGPWGPPESTPKPPSGDTPETAARLGNELPLVEEPTGFARTSPGASLEALPGLALGSPLRAPPAARKVCVLVSSEMHFCSTSQEGEKEFVAEAGVSLASILAMHRASRSCGYTLEFVTPSGSPPPVASFGHLEEVGLLLEKHKEEDAELLMQQLQHPQQLRKAAAADYCCLLLPHHLGAAIDLYSSASTGALIKDFGALKKPVGVLGYGGFALCAKPLAGSEAFPLAGRLISTVPLAEEARHPYFGLLPLHLELHFASEGARTAAGLSETGGLVVDGNLVSASSETSTELLFRVLVMLASRQQDQQQ</sequence>
<protein>
    <submittedName>
        <fullName evidence="2">Uncharacterized protein</fullName>
    </submittedName>
</protein>
<reference evidence="2" key="1">
    <citation type="submission" date="2013-10" db="EMBL/GenBank/DDBJ databases">
        <title>Genomic analysis of the causative agents of coccidiosis in chickens.</title>
        <authorList>
            <person name="Reid A.J."/>
            <person name="Blake D."/>
            <person name="Billington K."/>
            <person name="Browne H."/>
            <person name="Dunn M."/>
            <person name="Hung S."/>
            <person name="Kawahara F."/>
            <person name="Miranda-Saavedra D."/>
            <person name="Mourier T."/>
            <person name="Nagra H."/>
            <person name="Otto T.D."/>
            <person name="Rawlings N."/>
            <person name="Sanchez A."/>
            <person name="Sanders M."/>
            <person name="Subramaniam C."/>
            <person name="Tay Y."/>
            <person name="Dear P."/>
            <person name="Doerig C."/>
            <person name="Gruber A."/>
            <person name="Parkinson J."/>
            <person name="Shirley M."/>
            <person name="Wan K.L."/>
            <person name="Berriman M."/>
            <person name="Tomley F."/>
            <person name="Pain A."/>
        </authorList>
    </citation>
    <scope>NUCLEOTIDE SEQUENCE [LARGE SCALE GENOMIC DNA]</scope>
    <source>
        <strain evidence="2">Weybridge</strain>
    </source>
</reference>